<dbReference type="AlphaFoldDB" id="A0AAV0XX68"/>
<accession>A0AAV0XX68</accession>
<organism evidence="2 3">
    <name type="scientific">Macrosiphum euphorbiae</name>
    <name type="common">potato aphid</name>
    <dbReference type="NCBI Taxonomy" id="13131"/>
    <lineage>
        <taxon>Eukaryota</taxon>
        <taxon>Metazoa</taxon>
        <taxon>Ecdysozoa</taxon>
        <taxon>Arthropoda</taxon>
        <taxon>Hexapoda</taxon>
        <taxon>Insecta</taxon>
        <taxon>Pterygota</taxon>
        <taxon>Neoptera</taxon>
        <taxon>Paraneoptera</taxon>
        <taxon>Hemiptera</taxon>
        <taxon>Sternorrhyncha</taxon>
        <taxon>Aphidomorpha</taxon>
        <taxon>Aphidoidea</taxon>
        <taxon>Aphididae</taxon>
        <taxon>Macrosiphini</taxon>
        <taxon>Macrosiphum</taxon>
    </lineage>
</organism>
<dbReference type="InterPro" id="IPR022242">
    <property type="entry name" value="TNP-like_C"/>
</dbReference>
<evidence type="ECO:0000259" key="1">
    <source>
        <dbReference type="Pfam" id="PF12596"/>
    </source>
</evidence>
<sequence>MARRPTVSGSCSAWIAITFARFEFAHFTVHIQIHRKQFNVSMYAHHEYAQVWTRLNTYEVDPDDFLTAKIVKTAEVTLPIETVPEENLDYSFESIASPRTNDTENIIEEDGIEYLAGWVARKYKRDFPDLAEVQHTHTDYNYLEMPSCLSHLSFGGLSIPSSNWLSMVRKIEKMLSLLLSKYSVFKSKNILSSRLSRMIFRRLHCQNQAMQKVVKTYIH</sequence>
<keyword evidence="3" id="KW-1185">Reference proteome</keyword>
<dbReference type="Proteomes" id="UP001160148">
    <property type="component" value="Unassembled WGS sequence"/>
</dbReference>
<name>A0AAV0XX68_9HEMI</name>
<comment type="caution">
    <text evidence="2">The sequence shown here is derived from an EMBL/GenBank/DDBJ whole genome shotgun (WGS) entry which is preliminary data.</text>
</comment>
<evidence type="ECO:0000313" key="3">
    <source>
        <dbReference type="Proteomes" id="UP001160148"/>
    </source>
</evidence>
<gene>
    <name evidence="2" type="ORF">MEUPH1_LOCUS25986</name>
</gene>
<feature type="domain" description="Transposable element P transposase-like C-terminal" evidence="1">
    <location>
        <begin position="59"/>
        <end position="135"/>
    </location>
</feature>
<dbReference type="EMBL" id="CARXXK010001017">
    <property type="protein sequence ID" value="CAI6372057.1"/>
    <property type="molecule type" value="Genomic_DNA"/>
</dbReference>
<protein>
    <recommendedName>
        <fullName evidence="1">Transposable element P transposase-like C-terminal domain-containing protein</fullName>
    </recommendedName>
</protein>
<proteinExistence type="predicted"/>
<evidence type="ECO:0000313" key="2">
    <source>
        <dbReference type="EMBL" id="CAI6372057.1"/>
    </source>
</evidence>
<reference evidence="2 3" key="1">
    <citation type="submission" date="2023-01" db="EMBL/GenBank/DDBJ databases">
        <authorList>
            <person name="Whitehead M."/>
        </authorList>
    </citation>
    <scope>NUCLEOTIDE SEQUENCE [LARGE SCALE GENOMIC DNA]</scope>
</reference>
<dbReference type="Pfam" id="PF12596">
    <property type="entry name" value="Tnp_P_element_C"/>
    <property type="match status" value="1"/>
</dbReference>